<sequence length="150" mass="16687">MKKQYGLWGQVIGAGVAAGTALGLFLKAVEQGTGVKVYTLLLNVDYIPVLQHYYFSEFTEFGFHLLVSIGLTAVFAGFLRKKRPSRERIVPFIVTASTLIGVLYFPVTVLSEQTPSVTSIQALIPWLIGHSLYGWILGMMMRRFIPDSSR</sequence>
<organism evidence="2 3">
    <name type="scientific">Alteribacillus iranensis</name>
    <dbReference type="NCBI Taxonomy" id="930128"/>
    <lineage>
        <taxon>Bacteria</taxon>
        <taxon>Bacillati</taxon>
        <taxon>Bacillota</taxon>
        <taxon>Bacilli</taxon>
        <taxon>Bacillales</taxon>
        <taxon>Bacillaceae</taxon>
        <taxon>Alteribacillus</taxon>
    </lineage>
</organism>
<proteinExistence type="predicted"/>
<keyword evidence="1" id="KW-1133">Transmembrane helix</keyword>
<keyword evidence="3" id="KW-1185">Reference proteome</keyword>
<keyword evidence="1" id="KW-0812">Transmembrane</keyword>
<feature type="transmembrane region" description="Helical" evidence="1">
    <location>
        <begin position="123"/>
        <end position="141"/>
    </location>
</feature>
<accession>A0A1I2BQF7</accession>
<dbReference type="EMBL" id="FONT01000002">
    <property type="protein sequence ID" value="SFE58396.1"/>
    <property type="molecule type" value="Genomic_DNA"/>
</dbReference>
<evidence type="ECO:0000313" key="3">
    <source>
        <dbReference type="Proteomes" id="UP000199516"/>
    </source>
</evidence>
<gene>
    <name evidence="2" type="ORF">SAMN05192532_102450</name>
</gene>
<reference evidence="2 3" key="1">
    <citation type="submission" date="2016-10" db="EMBL/GenBank/DDBJ databases">
        <authorList>
            <person name="de Groot N.N."/>
        </authorList>
    </citation>
    <scope>NUCLEOTIDE SEQUENCE [LARGE SCALE GENOMIC DNA]</scope>
    <source>
        <strain evidence="2 3">DSM 23995</strain>
    </source>
</reference>
<evidence type="ECO:0008006" key="4">
    <source>
        <dbReference type="Google" id="ProtNLM"/>
    </source>
</evidence>
<name>A0A1I2BQF7_9BACI</name>
<evidence type="ECO:0000313" key="2">
    <source>
        <dbReference type="EMBL" id="SFE58396.1"/>
    </source>
</evidence>
<feature type="transmembrane region" description="Helical" evidence="1">
    <location>
        <begin position="61"/>
        <end position="79"/>
    </location>
</feature>
<keyword evidence="1" id="KW-0472">Membrane</keyword>
<feature type="transmembrane region" description="Helical" evidence="1">
    <location>
        <begin position="6"/>
        <end position="25"/>
    </location>
</feature>
<feature type="transmembrane region" description="Helical" evidence="1">
    <location>
        <begin position="91"/>
        <end position="111"/>
    </location>
</feature>
<dbReference type="AlphaFoldDB" id="A0A1I2BQF7"/>
<dbReference type="Proteomes" id="UP000199516">
    <property type="component" value="Unassembled WGS sequence"/>
</dbReference>
<protein>
    <recommendedName>
        <fullName evidence="4">DUF1440 domain-containing protein</fullName>
    </recommendedName>
</protein>
<evidence type="ECO:0000256" key="1">
    <source>
        <dbReference type="SAM" id="Phobius"/>
    </source>
</evidence>